<keyword evidence="1" id="KW-1133">Transmembrane helix</keyword>
<dbReference type="Proteomes" id="UP000716004">
    <property type="component" value="Unassembled WGS sequence"/>
</dbReference>
<evidence type="ECO:0000313" key="2">
    <source>
        <dbReference type="EMBL" id="MBX8631350.1"/>
    </source>
</evidence>
<accession>A0A8J8CDN3</accession>
<dbReference type="AlphaFoldDB" id="A0A8J8CDN3"/>
<sequence length="109" mass="11696">MGGRSHIFLLILPSVVMAIAVPALTLYYVAHGLELIAGTVIIVFGIIGATVLGIVGIGVSSEIHFTDTNTESQSLHILRSAERTMLEEFDDIISLLDEIKDTLSSGDDR</sequence>
<feature type="transmembrane region" description="Helical" evidence="1">
    <location>
        <begin position="35"/>
        <end position="59"/>
    </location>
</feature>
<evidence type="ECO:0000313" key="3">
    <source>
        <dbReference type="EMBL" id="MBX8644227.1"/>
    </source>
</evidence>
<feature type="transmembrane region" description="Helical" evidence="1">
    <location>
        <begin position="7"/>
        <end position="29"/>
    </location>
</feature>
<keyword evidence="1" id="KW-0472">Membrane</keyword>
<comment type="caution">
    <text evidence="2">The sequence shown here is derived from an EMBL/GenBank/DDBJ whole genome shotgun (WGS) entry which is preliminary data.</text>
</comment>
<evidence type="ECO:0000313" key="4">
    <source>
        <dbReference type="Proteomes" id="UP000716004"/>
    </source>
</evidence>
<dbReference type="Proteomes" id="UP000750197">
    <property type="component" value="Unassembled WGS sequence"/>
</dbReference>
<proteinExistence type="predicted"/>
<gene>
    <name evidence="2" type="ORF">J9259_02345</name>
    <name evidence="3" type="ORF">KIY12_05840</name>
</gene>
<dbReference type="EMBL" id="JAHEAC010000046">
    <property type="protein sequence ID" value="MBX8644227.1"/>
    <property type="molecule type" value="Genomic_DNA"/>
</dbReference>
<evidence type="ECO:0000256" key="1">
    <source>
        <dbReference type="SAM" id="Phobius"/>
    </source>
</evidence>
<organism evidence="2 4">
    <name type="scientific">Candidatus Sysuiplasma superficiale</name>
    <dbReference type="NCBI Taxonomy" id="2823368"/>
    <lineage>
        <taxon>Archaea</taxon>
        <taxon>Methanobacteriati</taxon>
        <taxon>Thermoplasmatota</taxon>
        <taxon>Thermoplasmata</taxon>
        <taxon>Candidatus Sysuiplasmatales</taxon>
        <taxon>Candidatus Sysuiplasmataceae</taxon>
        <taxon>Candidatus Sysuiplasma</taxon>
    </lineage>
</organism>
<reference evidence="2" key="1">
    <citation type="submission" date="2021-04" db="EMBL/GenBank/DDBJ databases">
        <title>Genomic insights into ecological role and evolution of a novel Thermoplasmata order Candidatus Sysuiplasmatales.</title>
        <authorList>
            <person name="Yuan Y."/>
        </authorList>
    </citation>
    <scope>NUCLEOTIDE SEQUENCE</scope>
    <source>
        <strain evidence="3">TUT19-bin139</strain>
        <strain evidence="2">YP2-bin.285</strain>
    </source>
</reference>
<keyword evidence="1" id="KW-0812">Transmembrane</keyword>
<protein>
    <submittedName>
        <fullName evidence="2">Uncharacterized protein</fullName>
    </submittedName>
</protein>
<dbReference type="EMBL" id="JAGVSJ010000003">
    <property type="protein sequence ID" value="MBX8631350.1"/>
    <property type="molecule type" value="Genomic_DNA"/>
</dbReference>
<name>A0A8J8CDN3_9ARCH</name>